<sequence length="351" mass="38905">MSHEKSAASASYHAPGSFEPNNSTTEADASSARHLHPLDISSDPDFPNNNDTSTPPAYSAAHHPTSLPPRSNRQIPSSPNLPNLNYSLYLPPSFTLSADKTKITSNSAHLSNPKTLLPLLHSLCTIPPKPILRIVGQRAGSPTTDFDIRINLMALFIGSGERKMNYMKIISSGEQGWRGGVREGMEPDFGGLEEWVRMFCEDGAAVKEFILTRHIPNFSTTHVQGLILALIAQTGYPGHTSIRFPVTHSKVVIRAPDRVNAFFSSVTKVFMGSKNYEVLGSVWPFADVERGVEGRKCVVMGEEEWFDEWKNVIGRAVVNGKKGWVTIEDRLEWLMEGQGSIEQWRWNGQGY</sequence>
<feature type="compositionally biased region" description="Polar residues" evidence="1">
    <location>
        <begin position="47"/>
        <end position="56"/>
    </location>
</feature>
<protein>
    <submittedName>
        <fullName evidence="2">5bfc3b53-ca62-4952-a0da-1ba3d39ed4c9-CDS</fullName>
    </submittedName>
</protein>
<proteinExistence type="predicted"/>
<dbReference type="PANTHER" id="PTHR37848:SF1">
    <property type="entry name" value="SUN DOMAIN-CONTAINING PROTEIN"/>
    <property type="match status" value="1"/>
</dbReference>
<name>A0A8H2W3E5_9HELO</name>
<keyword evidence="3" id="KW-1185">Reference proteome</keyword>
<accession>A0A8H2W3E5</accession>
<dbReference type="PANTHER" id="PTHR37848">
    <property type="entry name" value="EXPRESSED PROTEIN"/>
    <property type="match status" value="1"/>
</dbReference>
<feature type="compositionally biased region" description="Polar residues" evidence="1">
    <location>
        <begin position="19"/>
        <end position="28"/>
    </location>
</feature>
<gene>
    <name evidence="2" type="ORF">SCLTRI_LOCUS8720</name>
</gene>
<evidence type="ECO:0000313" key="2">
    <source>
        <dbReference type="EMBL" id="CAD6448927.1"/>
    </source>
</evidence>
<evidence type="ECO:0000313" key="3">
    <source>
        <dbReference type="Proteomes" id="UP000624404"/>
    </source>
</evidence>
<dbReference type="Proteomes" id="UP000624404">
    <property type="component" value="Unassembled WGS sequence"/>
</dbReference>
<organism evidence="2 3">
    <name type="scientific">Sclerotinia trifoliorum</name>
    <dbReference type="NCBI Taxonomy" id="28548"/>
    <lineage>
        <taxon>Eukaryota</taxon>
        <taxon>Fungi</taxon>
        <taxon>Dikarya</taxon>
        <taxon>Ascomycota</taxon>
        <taxon>Pezizomycotina</taxon>
        <taxon>Leotiomycetes</taxon>
        <taxon>Helotiales</taxon>
        <taxon>Sclerotiniaceae</taxon>
        <taxon>Sclerotinia</taxon>
    </lineage>
</organism>
<dbReference type="OrthoDB" id="203796at2759"/>
<feature type="region of interest" description="Disordered" evidence="1">
    <location>
        <begin position="1"/>
        <end position="80"/>
    </location>
</feature>
<comment type="caution">
    <text evidence="2">The sequence shown here is derived from an EMBL/GenBank/DDBJ whole genome shotgun (WGS) entry which is preliminary data.</text>
</comment>
<evidence type="ECO:0000256" key="1">
    <source>
        <dbReference type="SAM" id="MobiDB-lite"/>
    </source>
</evidence>
<reference evidence="2" key="1">
    <citation type="submission" date="2020-10" db="EMBL/GenBank/DDBJ databases">
        <authorList>
            <person name="Kusch S."/>
        </authorList>
    </citation>
    <scope>NUCLEOTIDE SEQUENCE</scope>
    <source>
        <strain evidence="2">SwB9</strain>
    </source>
</reference>
<dbReference type="AlphaFoldDB" id="A0A8H2W3E5"/>
<dbReference type="EMBL" id="CAJHIA010000033">
    <property type="protein sequence ID" value="CAD6448927.1"/>
    <property type="molecule type" value="Genomic_DNA"/>
</dbReference>